<organism evidence="3 4">
    <name type="scientific">Prorocentrum cordatum</name>
    <dbReference type="NCBI Taxonomy" id="2364126"/>
    <lineage>
        <taxon>Eukaryota</taxon>
        <taxon>Sar</taxon>
        <taxon>Alveolata</taxon>
        <taxon>Dinophyceae</taxon>
        <taxon>Prorocentrales</taxon>
        <taxon>Prorocentraceae</taxon>
        <taxon>Prorocentrum</taxon>
    </lineage>
</organism>
<dbReference type="Proteomes" id="UP001189429">
    <property type="component" value="Unassembled WGS sequence"/>
</dbReference>
<feature type="signal peptide" evidence="2">
    <location>
        <begin position="1"/>
        <end position="22"/>
    </location>
</feature>
<evidence type="ECO:0000256" key="1">
    <source>
        <dbReference type="SAM" id="MobiDB-lite"/>
    </source>
</evidence>
<comment type="caution">
    <text evidence="3">The sequence shown here is derived from an EMBL/GenBank/DDBJ whole genome shotgun (WGS) entry which is preliminary data.</text>
</comment>
<protein>
    <submittedName>
        <fullName evidence="3">Uncharacterized protein</fullName>
    </submittedName>
</protein>
<keyword evidence="2" id="KW-0732">Signal</keyword>
<dbReference type="EMBL" id="CAUYUJ010022499">
    <property type="protein sequence ID" value="CAK0910960.1"/>
    <property type="molecule type" value="Genomic_DNA"/>
</dbReference>
<feature type="region of interest" description="Disordered" evidence="1">
    <location>
        <begin position="203"/>
        <end position="249"/>
    </location>
</feature>
<evidence type="ECO:0000313" key="4">
    <source>
        <dbReference type="Proteomes" id="UP001189429"/>
    </source>
</evidence>
<keyword evidence="4" id="KW-1185">Reference proteome</keyword>
<accession>A0ABN9YGF9</accession>
<reference evidence="3" key="1">
    <citation type="submission" date="2023-10" db="EMBL/GenBank/DDBJ databases">
        <authorList>
            <person name="Chen Y."/>
            <person name="Shah S."/>
            <person name="Dougan E. K."/>
            <person name="Thang M."/>
            <person name="Chan C."/>
        </authorList>
    </citation>
    <scope>NUCLEOTIDE SEQUENCE [LARGE SCALE GENOMIC DNA]</scope>
</reference>
<sequence>MTAPRGVRLALACAALLARASTARPGAALPPAEEHARAPDPYGMFDNSPILLLKACGRGEQELLMGEIEDHPCTLIDQVGKEGACSVTAVICPKPLHFEHAAAEVFRDDAGAYLRGAGLPRAWDRRSQRSDDFYAQWRSYDDILTSRGSVRPGFAGTRVRHRFLTTATRILTRRSFVGCLQREASSKCRLGLVIFLTTSSGISESPVPGSYVSPNQAPGRGGCRARRGRAGEPRAGHPRGARDQSRAHP</sequence>
<proteinExistence type="predicted"/>
<feature type="compositionally biased region" description="Basic and acidic residues" evidence="1">
    <location>
        <begin position="229"/>
        <end position="249"/>
    </location>
</feature>
<evidence type="ECO:0000256" key="2">
    <source>
        <dbReference type="SAM" id="SignalP"/>
    </source>
</evidence>
<gene>
    <name evidence="3" type="ORF">PCOR1329_LOCUS84980</name>
</gene>
<name>A0ABN9YGF9_9DINO</name>
<feature type="chain" id="PRO_5047201961" evidence="2">
    <location>
        <begin position="23"/>
        <end position="249"/>
    </location>
</feature>
<evidence type="ECO:0000313" key="3">
    <source>
        <dbReference type="EMBL" id="CAK0910960.1"/>
    </source>
</evidence>